<evidence type="ECO:0000313" key="4">
    <source>
        <dbReference type="EMBL" id="WIA16017.1"/>
    </source>
</evidence>
<dbReference type="Proteomes" id="UP001244341">
    <property type="component" value="Chromosome 7b"/>
</dbReference>
<dbReference type="PANTHER" id="PTHR12411">
    <property type="entry name" value="CYSTEINE PROTEASE FAMILY C1-RELATED"/>
    <property type="match status" value="1"/>
</dbReference>
<dbReference type="Gene3D" id="3.90.70.10">
    <property type="entry name" value="Cysteine proteinases"/>
    <property type="match status" value="1"/>
</dbReference>
<dbReference type="CDD" id="cd02248">
    <property type="entry name" value="Peptidase_C1A"/>
    <property type="match status" value="1"/>
</dbReference>
<gene>
    <name evidence="4" type="ORF">OEZ85_012750</name>
</gene>
<evidence type="ECO:0000256" key="1">
    <source>
        <dbReference type="ARBA" id="ARBA00008455"/>
    </source>
</evidence>
<dbReference type="EMBL" id="CP126214">
    <property type="protein sequence ID" value="WIA16017.1"/>
    <property type="molecule type" value="Genomic_DNA"/>
</dbReference>
<proteinExistence type="inferred from homology"/>
<dbReference type="InterPro" id="IPR013128">
    <property type="entry name" value="Peptidase_C1A"/>
</dbReference>
<dbReference type="Pfam" id="PF00112">
    <property type="entry name" value="Peptidase_C1"/>
    <property type="match status" value="1"/>
</dbReference>
<dbReference type="SMART" id="SM00645">
    <property type="entry name" value="Pept_C1"/>
    <property type="match status" value="1"/>
</dbReference>
<name>A0ABY8U450_TETOB</name>
<reference evidence="4 5" key="1">
    <citation type="submission" date="2023-05" db="EMBL/GenBank/DDBJ databases">
        <title>A 100% complete, gapless, phased diploid assembly of the Scenedesmus obliquus UTEX 3031 genome.</title>
        <authorList>
            <person name="Biondi T.C."/>
            <person name="Hanschen E.R."/>
            <person name="Kwon T."/>
            <person name="Eng W."/>
            <person name="Kruse C.P.S."/>
            <person name="Koehler S.I."/>
            <person name="Kunde Y."/>
            <person name="Gleasner C.D."/>
            <person name="You Mak K.T."/>
            <person name="Polle J."/>
            <person name="Hovde B.T."/>
            <person name="Starkenburg S.R."/>
        </authorList>
    </citation>
    <scope>NUCLEOTIDE SEQUENCE [LARGE SCALE GENOMIC DNA]</scope>
    <source>
        <strain evidence="4 5">DOE0152z</strain>
    </source>
</reference>
<accession>A0ABY8U450</accession>
<feature type="signal peptide" evidence="2">
    <location>
        <begin position="1"/>
        <end position="20"/>
    </location>
</feature>
<dbReference type="InterPro" id="IPR013201">
    <property type="entry name" value="Prot_inhib_I29"/>
</dbReference>
<dbReference type="SUPFAM" id="SSF54001">
    <property type="entry name" value="Cysteine proteinases"/>
    <property type="match status" value="1"/>
</dbReference>
<dbReference type="InterPro" id="IPR000668">
    <property type="entry name" value="Peptidase_C1A_C"/>
</dbReference>
<dbReference type="InterPro" id="IPR039417">
    <property type="entry name" value="Peptidase_C1A_papain-like"/>
</dbReference>
<evidence type="ECO:0000256" key="2">
    <source>
        <dbReference type="SAM" id="SignalP"/>
    </source>
</evidence>
<organism evidence="4 5">
    <name type="scientific">Tetradesmus obliquus</name>
    <name type="common">Green alga</name>
    <name type="synonym">Acutodesmus obliquus</name>
    <dbReference type="NCBI Taxonomy" id="3088"/>
    <lineage>
        <taxon>Eukaryota</taxon>
        <taxon>Viridiplantae</taxon>
        <taxon>Chlorophyta</taxon>
        <taxon>core chlorophytes</taxon>
        <taxon>Chlorophyceae</taxon>
        <taxon>CS clade</taxon>
        <taxon>Sphaeropleales</taxon>
        <taxon>Scenedesmaceae</taxon>
        <taxon>Tetradesmus</taxon>
    </lineage>
</organism>
<evidence type="ECO:0000313" key="5">
    <source>
        <dbReference type="Proteomes" id="UP001244341"/>
    </source>
</evidence>
<protein>
    <recommendedName>
        <fullName evidence="3">Peptidase C1A papain C-terminal domain-containing protein</fullName>
    </recommendedName>
</protein>
<dbReference type="InterPro" id="IPR038765">
    <property type="entry name" value="Papain-like_cys_pep_sf"/>
</dbReference>
<comment type="similarity">
    <text evidence="1">Belongs to the peptidase C1 family.</text>
</comment>
<evidence type="ECO:0000259" key="3">
    <source>
        <dbReference type="SMART" id="SM00645"/>
    </source>
</evidence>
<keyword evidence="2" id="KW-0732">Signal</keyword>
<sequence>MARLPLLALLLLLAAASALCAKPWRPAVKGITPVTKFAPFKQANTNYLTFLRNQTSTNALTMFLSASKQGNVKVTQQRVSTFQSNLKRIADFNKQNTKLKYILGPNKFTAMTTSERAKFVSLTWKGKPCPAARARAEALQLLKESVQLSAADVEEATAAAYAAAEQNSAASRATAQQQDIPDWSSVLPAVKAQDGESGLIGQCRAGWAFASTALAEAGSFINTGIPISLAEQQLVDCVSRNGCAGGSLDTAFQYMIDTGLTTSDMYPYSKSGEQGECQAGLTAVSKLASFSALPAKDEAAMLQALQNGPIAVTLSVDSNFFEYTGGVYASDSCTKPIACGGLSHAMTIIGAGRDEELGVDYWLLRNSWGEAWGEGGTMRILRNLGGAGMCNIAAAPYQYNTTVARIQLDNAAILTDPKKQIADNTQLTISTCNNAVWSGVYGVYKNWNEANAMVAIPTELVCPEGEYAVQFYVKPSKWYTPGQFINSTWVGTIIMTCSGGSQYTIDAQPGFNAGWADGAVSQSNVASGLSCPTVTASPTDNWQTVAVKQQVGVTELMRSNPNVTAAVTTGTKLFIPPCNNGVLQNTQTSKPGPKPFP</sequence>
<keyword evidence="5" id="KW-1185">Reference proteome</keyword>
<dbReference type="Pfam" id="PF08246">
    <property type="entry name" value="Inhibitor_I29"/>
    <property type="match status" value="1"/>
</dbReference>
<feature type="chain" id="PRO_5046881062" description="Peptidase C1A papain C-terminal domain-containing protein" evidence="2">
    <location>
        <begin position="21"/>
        <end position="597"/>
    </location>
</feature>
<feature type="domain" description="Peptidase C1A papain C-terminal" evidence="3">
    <location>
        <begin position="180"/>
        <end position="400"/>
    </location>
</feature>